<proteinExistence type="predicted"/>
<dbReference type="InterPro" id="IPR012675">
    <property type="entry name" value="Beta-grasp_dom_sf"/>
</dbReference>
<accession>M6VXU9</accession>
<dbReference type="STRING" id="28182.GCA_001568325_03900"/>
<name>M6VXU9_9LEPT</name>
<comment type="caution">
    <text evidence="2">The sequence shown here is derived from an EMBL/GenBank/DDBJ whole genome shotgun (WGS) entry which is preliminary data.</text>
</comment>
<gene>
    <name evidence="2" type="ORF">LEP1GSC172_1065</name>
</gene>
<sequence length="268" mass="30946">MGTHHFFTAGEVEVRVRAWTTTFNNTEPKVTAIIHSDFEKDLIRASYEDLNRTEQKPRKSGNLDLKVRECVVQDGKVICFRINASILVAVMKIANTGSKDRRRNQYRMESPKIELLSQKHCVGMSFRMSLIQNKTAELWKSFMAKRESITGRVSSDLISLQVYDSPDYFTKFDPNKEFTKYALAEIIPDSPVPSSMKEFILSSGLYAVFIHRGTPLDFGKTIHYIFQEWLPNSGYKLEHRPHFELLGSKYKNNDPTSEEEIWIPIVKV</sequence>
<evidence type="ECO:0000313" key="2">
    <source>
        <dbReference type="EMBL" id="EMO54363.1"/>
    </source>
</evidence>
<reference evidence="2 3" key="1">
    <citation type="submission" date="2013-01" db="EMBL/GenBank/DDBJ databases">
        <authorList>
            <person name="Harkins D.M."/>
            <person name="Durkin A.S."/>
            <person name="Brinkac L.M."/>
            <person name="Haft D.H."/>
            <person name="Selengut J.D."/>
            <person name="Sanka R."/>
            <person name="DePew J."/>
            <person name="Purushe J."/>
            <person name="Matthias M.A."/>
            <person name="Vinetz J.M."/>
            <person name="Sutton G.G."/>
            <person name="Nierman W.C."/>
            <person name="Fouts D.E."/>
        </authorList>
    </citation>
    <scope>NUCLEOTIDE SEQUENCE [LARGE SCALE GENOMIC DNA]</scope>
    <source>
        <strain evidence="2 3">HAI1536</strain>
    </source>
</reference>
<evidence type="ECO:0000313" key="3">
    <source>
        <dbReference type="Proteomes" id="UP000012112"/>
    </source>
</evidence>
<dbReference type="SUPFAM" id="SSF55136">
    <property type="entry name" value="Probable bacterial effector-binding domain"/>
    <property type="match status" value="1"/>
</dbReference>
<dbReference type="Proteomes" id="UP000012112">
    <property type="component" value="Unassembled WGS sequence"/>
</dbReference>
<dbReference type="Gene3D" id="3.10.20.30">
    <property type="match status" value="1"/>
</dbReference>
<dbReference type="SUPFAM" id="SSF81271">
    <property type="entry name" value="TGS-like"/>
    <property type="match status" value="1"/>
</dbReference>
<dbReference type="Gene3D" id="3.20.80.10">
    <property type="entry name" value="Regulatory factor, effector binding domain"/>
    <property type="match status" value="1"/>
</dbReference>
<evidence type="ECO:0000259" key="1">
    <source>
        <dbReference type="SMART" id="SM00871"/>
    </source>
</evidence>
<dbReference type="SMART" id="SM00871">
    <property type="entry name" value="AraC_E_bind"/>
    <property type="match status" value="1"/>
</dbReference>
<dbReference type="InterPro" id="IPR013029">
    <property type="entry name" value="YchF_C"/>
</dbReference>
<protein>
    <submittedName>
        <fullName evidence="2">GyrI-like small molecule binding domain protein</fullName>
    </submittedName>
</protein>
<dbReference type="InterPro" id="IPR011256">
    <property type="entry name" value="Reg_factor_effector_dom_sf"/>
</dbReference>
<organism evidence="2 3">
    <name type="scientific">Leptospira noguchii</name>
    <dbReference type="NCBI Taxonomy" id="28182"/>
    <lineage>
        <taxon>Bacteria</taxon>
        <taxon>Pseudomonadati</taxon>
        <taxon>Spirochaetota</taxon>
        <taxon>Spirochaetia</taxon>
        <taxon>Leptospirales</taxon>
        <taxon>Leptospiraceae</taxon>
        <taxon>Leptospira</taxon>
    </lineage>
</organism>
<dbReference type="EMBL" id="AKWD02000028">
    <property type="protein sequence ID" value="EMO54363.1"/>
    <property type="molecule type" value="Genomic_DNA"/>
</dbReference>
<dbReference type="InterPro" id="IPR029442">
    <property type="entry name" value="GyrI-like"/>
</dbReference>
<dbReference type="InterPro" id="IPR012676">
    <property type="entry name" value="TGS-like"/>
</dbReference>
<dbReference type="InterPro" id="IPR010499">
    <property type="entry name" value="AraC_E-bd"/>
</dbReference>
<feature type="domain" description="AraC effector-binding" evidence="1">
    <location>
        <begin position="109"/>
        <end position="266"/>
    </location>
</feature>
<dbReference type="Pfam" id="PF06071">
    <property type="entry name" value="YchF-GTPase_C"/>
    <property type="match status" value="1"/>
</dbReference>
<dbReference type="Pfam" id="PF06445">
    <property type="entry name" value="GyrI-like"/>
    <property type="match status" value="1"/>
</dbReference>
<dbReference type="AlphaFoldDB" id="M6VXU9"/>